<name>A0AB36JTA1_9GAMM</name>
<keyword evidence="1" id="KW-1133">Transmembrane helix</keyword>
<keyword evidence="1" id="KW-0472">Membrane</keyword>
<feature type="transmembrane region" description="Helical" evidence="1">
    <location>
        <begin position="126"/>
        <end position="148"/>
    </location>
</feature>
<feature type="transmembrane region" description="Helical" evidence="1">
    <location>
        <begin position="30"/>
        <end position="46"/>
    </location>
</feature>
<evidence type="ECO:0000259" key="2">
    <source>
        <dbReference type="Pfam" id="PF01478"/>
    </source>
</evidence>
<reference evidence="3 4" key="1">
    <citation type="journal article" date="2017" name="Genome Announc.">
        <title>Draft Genome Sequences of Salinivibrio proteolyticus, Salinivibrio sharmensis, Salinivibrio siamensis, Salinivibrio costicola subsp. alcaliphilus, Salinivibrio costicola subsp. vallismortis, and 29 New Isolates Belonging to the Genus Salinivibrio.</title>
        <authorList>
            <person name="Lopez-Hermoso C."/>
            <person name="de la Haba R.R."/>
            <person name="Sanchez-Porro C."/>
            <person name="Bayliss S.C."/>
            <person name="Feil E.J."/>
            <person name="Ventosa A."/>
        </authorList>
    </citation>
    <scope>NUCLEOTIDE SEQUENCE [LARGE SCALE GENOMIC DNA]</scope>
    <source>
        <strain evidence="3 4">AL184</strain>
    </source>
</reference>
<proteinExistence type="predicted"/>
<dbReference type="AlphaFoldDB" id="A0AB36JTA1"/>
<dbReference type="GO" id="GO:0016020">
    <property type="term" value="C:membrane"/>
    <property type="evidence" value="ECO:0007669"/>
    <property type="project" value="InterPro"/>
</dbReference>
<dbReference type="RefSeq" id="WP_077659578.1">
    <property type="nucleotide sequence ID" value="NZ_CP040021.1"/>
</dbReference>
<evidence type="ECO:0000256" key="1">
    <source>
        <dbReference type="SAM" id="Phobius"/>
    </source>
</evidence>
<dbReference type="InterPro" id="IPR000045">
    <property type="entry name" value="Prepilin_IV_endopep_pep"/>
</dbReference>
<organism evidence="3 4">
    <name type="scientific">Salinivibrio kushneri</name>
    <dbReference type="NCBI Taxonomy" id="1908198"/>
    <lineage>
        <taxon>Bacteria</taxon>
        <taxon>Pseudomonadati</taxon>
        <taxon>Pseudomonadota</taxon>
        <taxon>Gammaproteobacteria</taxon>
        <taxon>Vibrionales</taxon>
        <taxon>Vibrionaceae</taxon>
        <taxon>Salinivibrio</taxon>
    </lineage>
</organism>
<accession>A0AB36JTA1</accession>
<evidence type="ECO:0000313" key="3">
    <source>
        <dbReference type="EMBL" id="OOE38889.1"/>
    </source>
</evidence>
<feature type="domain" description="Prepilin type IV endopeptidase peptidase" evidence="2">
    <location>
        <begin position="9"/>
        <end position="109"/>
    </location>
</feature>
<sequence>MITAVLLLLSTCCLSWIILGDLKYRKIGHGSVAVIVLINVFIVYWYKLPIDRALFQAGLVLLAGFILFWLGVCGAGDVKLLAAISLAVSDYWWPWMLLLTATLGGIVALGLLLASGLGKPEWRAMGVPYALAIAPSGWLAIWLTLISAT</sequence>
<dbReference type="Gene3D" id="1.20.120.1220">
    <property type="match status" value="1"/>
</dbReference>
<evidence type="ECO:0000313" key="4">
    <source>
        <dbReference type="Proteomes" id="UP000189021"/>
    </source>
</evidence>
<comment type="caution">
    <text evidence="3">The sequence shown here is derived from an EMBL/GenBank/DDBJ whole genome shotgun (WGS) entry which is preliminary data.</text>
</comment>
<gene>
    <name evidence="3" type="ORF">BZG00_11915</name>
</gene>
<dbReference type="Proteomes" id="UP000189021">
    <property type="component" value="Unassembled WGS sequence"/>
</dbReference>
<dbReference type="Pfam" id="PF01478">
    <property type="entry name" value="Peptidase_A24"/>
    <property type="match status" value="1"/>
</dbReference>
<dbReference type="GO" id="GO:0004190">
    <property type="term" value="F:aspartic-type endopeptidase activity"/>
    <property type="evidence" value="ECO:0007669"/>
    <property type="project" value="InterPro"/>
</dbReference>
<keyword evidence="1" id="KW-0812">Transmembrane</keyword>
<feature type="transmembrane region" description="Helical" evidence="1">
    <location>
        <begin position="92"/>
        <end position="114"/>
    </location>
</feature>
<keyword evidence="4" id="KW-1185">Reference proteome</keyword>
<protein>
    <recommendedName>
        <fullName evidence="2">Prepilin type IV endopeptidase peptidase domain-containing protein</fullName>
    </recommendedName>
</protein>
<dbReference type="EMBL" id="MUEK01000012">
    <property type="protein sequence ID" value="OOE38889.1"/>
    <property type="molecule type" value="Genomic_DNA"/>
</dbReference>
<feature type="transmembrane region" description="Helical" evidence="1">
    <location>
        <begin position="53"/>
        <end position="72"/>
    </location>
</feature>